<dbReference type="GO" id="GO:0005524">
    <property type="term" value="F:ATP binding"/>
    <property type="evidence" value="ECO:0007669"/>
    <property type="project" value="UniProtKB-UniRule"/>
</dbReference>
<name>A0A183J3T6_9BILA</name>
<evidence type="ECO:0000313" key="12">
    <source>
        <dbReference type="WBParaSite" id="SBAD_0001090101-mRNA-1"/>
    </source>
</evidence>
<evidence type="ECO:0000256" key="1">
    <source>
        <dbReference type="ARBA" id="ARBA00006155"/>
    </source>
</evidence>
<dbReference type="EC" id="2.7.11.-" evidence="8"/>
<dbReference type="OrthoDB" id="241648at2759"/>
<dbReference type="EMBL" id="UZAM01014215">
    <property type="protein sequence ID" value="VDP32614.1"/>
    <property type="molecule type" value="Genomic_DNA"/>
</dbReference>
<gene>
    <name evidence="10" type="ORF">SBAD_LOCUS10534</name>
</gene>
<comment type="similarity">
    <text evidence="1 8">Belongs to the PDK/BCKDK protein kinase family.</text>
</comment>
<keyword evidence="4 8" id="KW-0418">Kinase</keyword>
<keyword evidence="6 8" id="KW-0496">Mitochondrion</keyword>
<dbReference type="Gene3D" id="3.30.565.10">
    <property type="entry name" value="Histidine kinase-like ATPase, C-terminal domain"/>
    <property type="match status" value="1"/>
</dbReference>
<proteinExistence type="inferred from homology"/>
<dbReference type="SUPFAM" id="SSF55874">
    <property type="entry name" value="ATPase domain of HSP90 chaperone/DNA topoisomerase II/histidine kinase"/>
    <property type="match status" value="1"/>
</dbReference>
<dbReference type="InterPro" id="IPR039028">
    <property type="entry name" value="BCKD/PDK"/>
</dbReference>
<protein>
    <recommendedName>
        <fullName evidence="8">Protein-serine/threonine kinase</fullName>
        <ecNumber evidence="8">2.7.11.-</ecNumber>
    </recommendedName>
</protein>
<accession>A0A183J3T6</accession>
<comment type="subcellular location">
    <subcellularLocation>
        <location evidence="8">Mitochondrion matrix</location>
    </subcellularLocation>
</comment>
<evidence type="ECO:0000256" key="5">
    <source>
        <dbReference type="ARBA" id="ARBA00022840"/>
    </source>
</evidence>
<keyword evidence="2 8" id="KW-0808">Transferase</keyword>
<dbReference type="AlphaFoldDB" id="A0A183J3T6"/>
<feature type="domain" description="Branched-chain alpha-ketoacid dehydrogenase kinase/Pyruvate dehydrogenase kinase N-terminal" evidence="9">
    <location>
        <begin position="29"/>
        <end position="162"/>
    </location>
</feature>
<dbReference type="SUPFAM" id="SSF69012">
    <property type="entry name" value="alpha-ketoacid dehydrogenase kinase, N-terminal domain"/>
    <property type="match status" value="1"/>
</dbReference>
<evidence type="ECO:0000256" key="7">
    <source>
        <dbReference type="ARBA" id="ARBA00048201"/>
    </source>
</evidence>
<keyword evidence="11" id="KW-1185">Reference proteome</keyword>
<reference evidence="10 11" key="2">
    <citation type="submission" date="2018-11" db="EMBL/GenBank/DDBJ databases">
        <authorList>
            <consortium name="Pathogen Informatics"/>
        </authorList>
    </citation>
    <scope>NUCLEOTIDE SEQUENCE [LARGE SCALE GENOMIC DNA]</scope>
</reference>
<dbReference type="GO" id="GO:0004740">
    <property type="term" value="F:pyruvate dehydrogenase (acetyl-transferring) kinase activity"/>
    <property type="evidence" value="ECO:0007669"/>
    <property type="project" value="UniProtKB-EC"/>
</dbReference>
<keyword evidence="5 8" id="KW-0067">ATP-binding</keyword>
<dbReference type="PANTHER" id="PTHR11947:SF3">
    <property type="entry name" value="[PYRUVATE DEHYDROGENASE (ACETYL-TRANSFERRING)] KINASE, MITOCHONDRIAL"/>
    <property type="match status" value="1"/>
</dbReference>
<dbReference type="InterPro" id="IPR036890">
    <property type="entry name" value="HATPase_C_sf"/>
</dbReference>
<evidence type="ECO:0000313" key="10">
    <source>
        <dbReference type="EMBL" id="VDP32614.1"/>
    </source>
</evidence>
<sequence>MNVSRVCHQVFKEISHMIEKYGIYRPCSLSLQQLVDFARTGDQKESFLFMKKELLVRLANTMKEIELLPEPLLNTLSLKIVNGWFIQSFCDLLKFDKMDTTEENFLIISKNLIFGKGLMELKNSCGSNFLNSKNMQYFLNRFYLMRISNRMLMNQHIMRFAKLSTFAKHEVDRIKTNLDVVPLIEDAFEDARFLCEQSYLTSPNLKIHQINIRRLAISPGESISMAYVPSHLYHIMFELFKNAMRAVIEFHGSHNSEHDLPPIQVLIVKSHEDLSLKASRFFVP</sequence>
<dbReference type="GO" id="GO:0005759">
    <property type="term" value="C:mitochondrial matrix"/>
    <property type="evidence" value="ECO:0007669"/>
    <property type="project" value="UniProtKB-SubCell"/>
</dbReference>
<organism evidence="12">
    <name type="scientific">Soboliphyme baturini</name>
    <dbReference type="NCBI Taxonomy" id="241478"/>
    <lineage>
        <taxon>Eukaryota</taxon>
        <taxon>Metazoa</taxon>
        <taxon>Ecdysozoa</taxon>
        <taxon>Nematoda</taxon>
        <taxon>Enoplea</taxon>
        <taxon>Dorylaimia</taxon>
        <taxon>Dioctophymatida</taxon>
        <taxon>Dioctophymatoidea</taxon>
        <taxon>Soboliphymatidae</taxon>
        <taxon>Soboliphyme</taxon>
    </lineage>
</organism>
<evidence type="ECO:0000256" key="6">
    <source>
        <dbReference type="ARBA" id="ARBA00023128"/>
    </source>
</evidence>
<keyword evidence="3 8" id="KW-0547">Nucleotide-binding</keyword>
<reference evidence="12" key="1">
    <citation type="submission" date="2016-06" db="UniProtKB">
        <authorList>
            <consortium name="WormBaseParasite"/>
        </authorList>
    </citation>
    <scope>IDENTIFICATION</scope>
</reference>
<evidence type="ECO:0000256" key="8">
    <source>
        <dbReference type="RuleBase" id="RU366032"/>
    </source>
</evidence>
<dbReference type="WBParaSite" id="SBAD_0001090101-mRNA-1">
    <property type="protein sequence ID" value="SBAD_0001090101-mRNA-1"/>
    <property type="gene ID" value="SBAD_0001090101"/>
</dbReference>
<evidence type="ECO:0000256" key="3">
    <source>
        <dbReference type="ARBA" id="ARBA00022741"/>
    </source>
</evidence>
<evidence type="ECO:0000256" key="4">
    <source>
        <dbReference type="ARBA" id="ARBA00022777"/>
    </source>
</evidence>
<dbReference type="PANTHER" id="PTHR11947">
    <property type="entry name" value="PYRUVATE DEHYDROGENASE KINASE"/>
    <property type="match status" value="1"/>
</dbReference>
<dbReference type="Gene3D" id="1.20.140.20">
    <property type="entry name" value="Alpha-ketoacid/pyruvate dehydrogenase kinase, N-terminal domain"/>
    <property type="match status" value="1"/>
</dbReference>
<evidence type="ECO:0000313" key="11">
    <source>
        <dbReference type="Proteomes" id="UP000270296"/>
    </source>
</evidence>
<dbReference type="InterPro" id="IPR018955">
    <property type="entry name" value="BCDHK/PDK_N"/>
</dbReference>
<evidence type="ECO:0000259" key="9">
    <source>
        <dbReference type="Pfam" id="PF10436"/>
    </source>
</evidence>
<dbReference type="GO" id="GO:0010906">
    <property type="term" value="P:regulation of glucose metabolic process"/>
    <property type="evidence" value="ECO:0007669"/>
    <property type="project" value="TreeGrafter"/>
</dbReference>
<dbReference type="Pfam" id="PF10436">
    <property type="entry name" value="BCDHK_Adom3"/>
    <property type="match status" value="1"/>
</dbReference>
<evidence type="ECO:0000256" key="2">
    <source>
        <dbReference type="ARBA" id="ARBA00022679"/>
    </source>
</evidence>
<dbReference type="Proteomes" id="UP000270296">
    <property type="component" value="Unassembled WGS sequence"/>
</dbReference>
<dbReference type="InterPro" id="IPR036784">
    <property type="entry name" value="AK/P_DHK_N_sf"/>
</dbReference>
<comment type="catalytic activity">
    <reaction evidence="7">
        <text>L-seryl-[pyruvate dehydrogenase E1 alpha subunit] + ATP = O-phospho-L-seryl-[pyruvate dehydrogenase E1 alpha subunit] + ADP + H(+)</text>
        <dbReference type="Rhea" id="RHEA:23052"/>
        <dbReference type="Rhea" id="RHEA-COMP:13689"/>
        <dbReference type="Rhea" id="RHEA-COMP:13690"/>
        <dbReference type="ChEBI" id="CHEBI:15378"/>
        <dbReference type="ChEBI" id="CHEBI:29999"/>
        <dbReference type="ChEBI" id="CHEBI:30616"/>
        <dbReference type="ChEBI" id="CHEBI:83421"/>
        <dbReference type="ChEBI" id="CHEBI:456216"/>
        <dbReference type="EC" id="2.7.11.2"/>
    </reaction>
</comment>